<keyword evidence="7" id="KW-0698">rRNA processing</keyword>
<keyword evidence="10" id="KW-1185">Reference proteome</keyword>
<dbReference type="KEGG" id="swf:E3E12_00295"/>
<evidence type="ECO:0000256" key="4">
    <source>
        <dbReference type="ARBA" id="ARBA00022759"/>
    </source>
</evidence>
<comment type="cofactor">
    <cofactor evidence="7">
        <name>Zn(2+)</name>
        <dbReference type="ChEBI" id="CHEBI:29105"/>
    </cofactor>
    <text evidence="7">Binds 1 zinc ion.</text>
</comment>
<dbReference type="GO" id="GO:0004521">
    <property type="term" value="F:RNA endonuclease activity"/>
    <property type="evidence" value="ECO:0007669"/>
    <property type="project" value="UniProtKB-UniRule"/>
</dbReference>
<evidence type="ECO:0000313" key="10">
    <source>
        <dbReference type="Proteomes" id="UP000318709"/>
    </source>
</evidence>
<evidence type="ECO:0000256" key="6">
    <source>
        <dbReference type="ARBA" id="ARBA00022833"/>
    </source>
</evidence>
<proteinExistence type="inferred from homology"/>
<feature type="binding site" evidence="7">
    <location>
        <position position="149"/>
    </location>
    <ligand>
        <name>Zn(2+)</name>
        <dbReference type="ChEBI" id="CHEBI:29105"/>
        <note>catalytic</note>
    </ligand>
</feature>
<dbReference type="InterPro" id="IPR002036">
    <property type="entry name" value="YbeY"/>
</dbReference>
<evidence type="ECO:0000256" key="1">
    <source>
        <dbReference type="ARBA" id="ARBA00010875"/>
    </source>
</evidence>
<feature type="binding site" evidence="7">
    <location>
        <position position="153"/>
    </location>
    <ligand>
        <name>Zn(2+)</name>
        <dbReference type="ChEBI" id="CHEBI:29105"/>
        <note>catalytic</note>
    </ligand>
</feature>
<comment type="similarity">
    <text evidence="1 7">Belongs to the endoribonuclease YbeY family.</text>
</comment>
<evidence type="ECO:0000256" key="3">
    <source>
        <dbReference type="ARBA" id="ARBA00022723"/>
    </source>
</evidence>
<dbReference type="PANTHER" id="PTHR46986:SF1">
    <property type="entry name" value="ENDORIBONUCLEASE YBEY, CHLOROPLASTIC"/>
    <property type="match status" value="1"/>
</dbReference>
<name>A0A4Y6U6D3_9PROT</name>
<keyword evidence="2 7" id="KW-0540">Nuclease</keyword>
<dbReference type="EMBL" id="CP038231">
    <property type="protein sequence ID" value="QDH12902.1"/>
    <property type="molecule type" value="Genomic_DNA"/>
</dbReference>
<dbReference type="Pfam" id="PF02130">
    <property type="entry name" value="YbeY"/>
    <property type="match status" value="1"/>
</dbReference>
<gene>
    <name evidence="7 9" type="primary">ybeY</name>
    <name evidence="9" type="ORF">E3E12_00295</name>
</gene>
<keyword evidence="5 7" id="KW-0378">Hydrolase</keyword>
<keyword evidence="4 7" id="KW-0255">Endonuclease</keyword>
<dbReference type="GO" id="GO:0004222">
    <property type="term" value="F:metalloendopeptidase activity"/>
    <property type="evidence" value="ECO:0007669"/>
    <property type="project" value="InterPro"/>
</dbReference>
<comment type="subcellular location">
    <subcellularLocation>
        <location evidence="7">Cytoplasm</location>
    </subcellularLocation>
</comment>
<sequence length="201" mass="21308">MAQLTVPPTLPAKGGLGPQAGRSALSPTARSTLALQVDDQRWHSLLGRVGASPARLGALLWRTVLAAAQADRGAALRLAGPLNLLLTDDRTMKRLNRQFRGLNKPTNVLTFPAANGCGGDIVMGWGTVAREARGKGVTMHQHCLHLLAHGCLHLAGLDHHHPAEAAFMEGKESRVMRALGHANPWKASSLVTSTARRGGQP</sequence>
<evidence type="ECO:0000256" key="7">
    <source>
        <dbReference type="HAMAP-Rule" id="MF_00009"/>
    </source>
</evidence>
<dbReference type="EC" id="3.1.-.-" evidence="7"/>
<dbReference type="OrthoDB" id="9807740at2"/>
<evidence type="ECO:0000256" key="8">
    <source>
        <dbReference type="SAM" id="MobiDB-lite"/>
    </source>
</evidence>
<keyword evidence="3 7" id="KW-0479">Metal-binding</keyword>
<accession>A0A4Y6U6D3</accession>
<organism evidence="9 10">
    <name type="scientific">Formicincola oecophyllae</name>
    <dbReference type="NCBI Taxonomy" id="2558361"/>
    <lineage>
        <taxon>Bacteria</taxon>
        <taxon>Pseudomonadati</taxon>
        <taxon>Pseudomonadota</taxon>
        <taxon>Alphaproteobacteria</taxon>
        <taxon>Acetobacterales</taxon>
        <taxon>Acetobacteraceae</taxon>
        <taxon>Formicincola</taxon>
    </lineage>
</organism>
<feature type="binding site" evidence="7">
    <location>
        <position position="159"/>
    </location>
    <ligand>
        <name>Zn(2+)</name>
        <dbReference type="ChEBI" id="CHEBI:29105"/>
        <note>catalytic</note>
    </ligand>
</feature>
<reference evidence="9 10" key="1">
    <citation type="submission" date="2019-03" db="EMBL/GenBank/DDBJ databases">
        <title>The complete genome sequence of Swingsia_sp. F3b2 LMG30590(T).</title>
        <authorList>
            <person name="Chua K.-O."/>
            <person name="Chan K.-G."/>
            <person name="See-Too W.-S."/>
        </authorList>
    </citation>
    <scope>NUCLEOTIDE SEQUENCE [LARGE SCALE GENOMIC DNA]</scope>
    <source>
        <strain evidence="9 10">F3b2</strain>
    </source>
</reference>
<dbReference type="InterPro" id="IPR023091">
    <property type="entry name" value="MetalPrtase_cat_dom_sf_prd"/>
</dbReference>
<evidence type="ECO:0000256" key="2">
    <source>
        <dbReference type="ARBA" id="ARBA00022722"/>
    </source>
</evidence>
<keyword evidence="6 7" id="KW-0862">Zinc</keyword>
<evidence type="ECO:0000313" key="9">
    <source>
        <dbReference type="EMBL" id="QDH12902.1"/>
    </source>
</evidence>
<comment type="function">
    <text evidence="7">Single strand-specific metallo-endoribonuclease involved in late-stage 70S ribosome quality control and in maturation of the 3' terminus of the 16S rRNA.</text>
</comment>
<dbReference type="Gene3D" id="3.40.390.30">
    <property type="entry name" value="Metalloproteases ('zincins'), catalytic domain"/>
    <property type="match status" value="1"/>
</dbReference>
<dbReference type="PANTHER" id="PTHR46986">
    <property type="entry name" value="ENDORIBONUCLEASE YBEY, CHLOROPLASTIC"/>
    <property type="match status" value="1"/>
</dbReference>
<protein>
    <recommendedName>
        <fullName evidence="7">Endoribonuclease YbeY</fullName>
        <ecNumber evidence="7">3.1.-.-</ecNumber>
    </recommendedName>
</protein>
<dbReference type="GO" id="GO:0006364">
    <property type="term" value="P:rRNA processing"/>
    <property type="evidence" value="ECO:0007669"/>
    <property type="project" value="UniProtKB-UniRule"/>
</dbReference>
<dbReference type="GO" id="GO:0005737">
    <property type="term" value="C:cytoplasm"/>
    <property type="evidence" value="ECO:0007669"/>
    <property type="project" value="UniProtKB-SubCell"/>
</dbReference>
<evidence type="ECO:0000256" key="5">
    <source>
        <dbReference type="ARBA" id="ARBA00022801"/>
    </source>
</evidence>
<dbReference type="NCBIfam" id="TIGR00043">
    <property type="entry name" value="rRNA maturation RNase YbeY"/>
    <property type="match status" value="1"/>
</dbReference>
<dbReference type="AlphaFoldDB" id="A0A4Y6U6D3"/>
<dbReference type="SUPFAM" id="SSF55486">
    <property type="entry name" value="Metalloproteases ('zincins'), catalytic domain"/>
    <property type="match status" value="1"/>
</dbReference>
<dbReference type="HAMAP" id="MF_00009">
    <property type="entry name" value="Endoribonucl_YbeY"/>
    <property type="match status" value="1"/>
</dbReference>
<keyword evidence="7" id="KW-0963">Cytoplasm</keyword>
<feature type="region of interest" description="Disordered" evidence="8">
    <location>
        <begin position="1"/>
        <end position="25"/>
    </location>
</feature>
<dbReference type="RefSeq" id="WP_141442544.1">
    <property type="nucleotide sequence ID" value="NZ_CP038231.1"/>
</dbReference>
<dbReference type="Proteomes" id="UP000318709">
    <property type="component" value="Chromosome"/>
</dbReference>
<keyword evidence="7" id="KW-0690">Ribosome biogenesis</keyword>
<dbReference type="GO" id="GO:0008270">
    <property type="term" value="F:zinc ion binding"/>
    <property type="evidence" value="ECO:0007669"/>
    <property type="project" value="UniProtKB-UniRule"/>
</dbReference>